<sequence>MKLFATLLYYTCIFSLISIVSAAVDIASAYEIVRPPMRGSCSNEQIEFLHRRWEECAILIQNGYDMMLDLRKRVILHENPEIFCRQKAAVLNLASWFNIRAQDPFRGQPDENGATGVHSEPEDEVFFQEHFELVSMLHSAVHDSDVATHDGQKPKLYCSLDWVQRQDPEVDHAIDADGNVMTNPDGTPMLLRDDPEYRPQLYNPDGTRKDAWIWLLPDEHVYFILPTPAGLCDPPLVAFTSTTASPVRVTLCEPWWIPMEGATADTGKAWPRAADVVMDSSLESFRTKSAILLHETVHVVLTALVDPGDDEEDVAEYCTYDRAS</sequence>
<gene>
    <name evidence="2" type="ORF">TWF696_002914</name>
</gene>
<organism evidence="2 3">
    <name type="scientific">Orbilia brochopaga</name>
    <dbReference type="NCBI Taxonomy" id="3140254"/>
    <lineage>
        <taxon>Eukaryota</taxon>
        <taxon>Fungi</taxon>
        <taxon>Dikarya</taxon>
        <taxon>Ascomycota</taxon>
        <taxon>Pezizomycotina</taxon>
        <taxon>Orbiliomycetes</taxon>
        <taxon>Orbiliales</taxon>
        <taxon>Orbiliaceae</taxon>
        <taxon>Orbilia</taxon>
    </lineage>
</organism>
<feature type="signal peptide" evidence="1">
    <location>
        <begin position="1"/>
        <end position="22"/>
    </location>
</feature>
<dbReference type="AlphaFoldDB" id="A0AAV9U0J3"/>
<evidence type="ECO:0000313" key="3">
    <source>
        <dbReference type="Proteomes" id="UP001375240"/>
    </source>
</evidence>
<evidence type="ECO:0008006" key="4">
    <source>
        <dbReference type="Google" id="ProtNLM"/>
    </source>
</evidence>
<name>A0AAV9U0J3_9PEZI</name>
<accession>A0AAV9U0J3</accession>
<proteinExistence type="predicted"/>
<keyword evidence="1" id="KW-0732">Signal</keyword>
<evidence type="ECO:0000256" key="1">
    <source>
        <dbReference type="SAM" id="SignalP"/>
    </source>
</evidence>
<protein>
    <recommendedName>
        <fullName evidence="4">Lysine-specific metallo-endopeptidase domain-containing protein</fullName>
    </recommendedName>
</protein>
<keyword evidence="3" id="KW-1185">Reference proteome</keyword>
<evidence type="ECO:0000313" key="2">
    <source>
        <dbReference type="EMBL" id="KAK6332895.1"/>
    </source>
</evidence>
<comment type="caution">
    <text evidence="2">The sequence shown here is derived from an EMBL/GenBank/DDBJ whole genome shotgun (WGS) entry which is preliminary data.</text>
</comment>
<reference evidence="2 3" key="1">
    <citation type="submission" date="2019-10" db="EMBL/GenBank/DDBJ databases">
        <authorList>
            <person name="Palmer J.M."/>
        </authorList>
    </citation>
    <scope>NUCLEOTIDE SEQUENCE [LARGE SCALE GENOMIC DNA]</scope>
    <source>
        <strain evidence="2 3">TWF696</strain>
    </source>
</reference>
<dbReference type="EMBL" id="JAVHNQ010000014">
    <property type="protein sequence ID" value="KAK6332895.1"/>
    <property type="molecule type" value="Genomic_DNA"/>
</dbReference>
<dbReference type="Proteomes" id="UP001375240">
    <property type="component" value="Unassembled WGS sequence"/>
</dbReference>
<feature type="chain" id="PRO_5043564219" description="Lysine-specific metallo-endopeptidase domain-containing protein" evidence="1">
    <location>
        <begin position="23"/>
        <end position="324"/>
    </location>
</feature>